<proteinExistence type="predicted"/>
<dbReference type="Proteomes" id="UP000663828">
    <property type="component" value="Unassembled WGS sequence"/>
</dbReference>
<dbReference type="AlphaFoldDB" id="A0A816H793"/>
<gene>
    <name evidence="1" type="ORF">XAT740_LOCUS61148</name>
</gene>
<protein>
    <submittedName>
        <fullName evidence="1">Uncharacterized protein</fullName>
    </submittedName>
</protein>
<sequence length="54" mass="6315">TEQYEQVDQQLGVLIEHRDTLLQTGTYTHSDALIQELERRIQEAMKRKSSSSRP</sequence>
<comment type="caution">
    <text evidence="1">The sequence shown here is derived from an EMBL/GenBank/DDBJ whole genome shotgun (WGS) entry which is preliminary data.</text>
</comment>
<reference evidence="1" key="1">
    <citation type="submission" date="2021-02" db="EMBL/GenBank/DDBJ databases">
        <authorList>
            <person name="Nowell W R."/>
        </authorList>
    </citation>
    <scope>NUCLEOTIDE SEQUENCE</scope>
</reference>
<name>A0A816H793_ADIRI</name>
<evidence type="ECO:0000313" key="2">
    <source>
        <dbReference type="Proteomes" id="UP000663828"/>
    </source>
</evidence>
<keyword evidence="2" id="KW-1185">Reference proteome</keyword>
<dbReference type="EMBL" id="CAJNOR010015791">
    <property type="protein sequence ID" value="CAF1683268.1"/>
    <property type="molecule type" value="Genomic_DNA"/>
</dbReference>
<organism evidence="1 2">
    <name type="scientific">Adineta ricciae</name>
    <name type="common">Rotifer</name>
    <dbReference type="NCBI Taxonomy" id="249248"/>
    <lineage>
        <taxon>Eukaryota</taxon>
        <taxon>Metazoa</taxon>
        <taxon>Spiralia</taxon>
        <taxon>Gnathifera</taxon>
        <taxon>Rotifera</taxon>
        <taxon>Eurotatoria</taxon>
        <taxon>Bdelloidea</taxon>
        <taxon>Adinetida</taxon>
        <taxon>Adinetidae</taxon>
        <taxon>Adineta</taxon>
    </lineage>
</organism>
<evidence type="ECO:0000313" key="1">
    <source>
        <dbReference type="EMBL" id="CAF1683268.1"/>
    </source>
</evidence>
<feature type="non-terminal residue" evidence="1">
    <location>
        <position position="1"/>
    </location>
</feature>
<accession>A0A816H793</accession>